<organism evidence="2 3">
    <name type="scientific">Enterococcus entomosocium</name>
    <dbReference type="NCBI Taxonomy" id="3034352"/>
    <lineage>
        <taxon>Bacteria</taxon>
        <taxon>Bacillati</taxon>
        <taxon>Bacillota</taxon>
        <taxon>Bacilli</taxon>
        <taxon>Lactobacillales</taxon>
        <taxon>Enterococcaceae</taxon>
        <taxon>Enterococcus</taxon>
    </lineage>
</organism>
<reference evidence="2 3" key="1">
    <citation type="submission" date="2024-05" db="EMBL/GenBank/DDBJ databases">
        <title>Human gut microbiome strain richness.</title>
        <authorList>
            <person name="Chen-Liaw A."/>
        </authorList>
    </citation>
    <scope>NUCLEOTIDE SEQUENCE [LARGE SCALE GENOMIC DNA]</scope>
    <source>
        <strain evidence="2 3">J1100102st1_G3_J1100102_180507</strain>
    </source>
</reference>
<protein>
    <submittedName>
        <fullName evidence="2">Uncharacterized protein</fullName>
    </submittedName>
</protein>
<proteinExistence type="predicted"/>
<dbReference type="RefSeq" id="WP_016620664.1">
    <property type="nucleotide sequence ID" value="NZ_JBDKBP010000026.1"/>
</dbReference>
<keyword evidence="1" id="KW-0812">Transmembrane</keyword>
<keyword evidence="1" id="KW-1133">Transmembrane helix</keyword>
<dbReference type="EMBL" id="JBFDTB010000030">
    <property type="protein sequence ID" value="MEW3467365.1"/>
    <property type="molecule type" value="Genomic_DNA"/>
</dbReference>
<accession>A0ABV3MFY8</accession>
<gene>
    <name evidence="2" type="ORF">AB1I55_14805</name>
</gene>
<keyword evidence="3" id="KW-1185">Reference proteome</keyword>
<name>A0ABV3MFY8_9ENTE</name>
<sequence length="73" mass="8416">MTAYIWMFLLIAIAIISFILGMTFLVLDLQKPKSKWHIGMFLTDIALLVTFFVSSAGAVYVYLLFQKQIEFFS</sequence>
<evidence type="ECO:0000313" key="3">
    <source>
        <dbReference type="Proteomes" id="UP001554047"/>
    </source>
</evidence>
<evidence type="ECO:0000313" key="2">
    <source>
        <dbReference type="EMBL" id="MEW3467365.1"/>
    </source>
</evidence>
<evidence type="ECO:0000256" key="1">
    <source>
        <dbReference type="SAM" id="Phobius"/>
    </source>
</evidence>
<comment type="caution">
    <text evidence="2">The sequence shown here is derived from an EMBL/GenBank/DDBJ whole genome shotgun (WGS) entry which is preliminary data.</text>
</comment>
<feature type="transmembrane region" description="Helical" evidence="1">
    <location>
        <begin position="41"/>
        <end position="65"/>
    </location>
</feature>
<keyword evidence="1" id="KW-0472">Membrane</keyword>
<feature type="transmembrane region" description="Helical" evidence="1">
    <location>
        <begin position="6"/>
        <end position="29"/>
    </location>
</feature>
<dbReference type="Proteomes" id="UP001554047">
    <property type="component" value="Unassembled WGS sequence"/>
</dbReference>